<accession>A0A290Q396</accession>
<evidence type="ECO:0000313" key="2">
    <source>
        <dbReference type="EMBL" id="ATC63004.1"/>
    </source>
</evidence>
<gene>
    <name evidence="2" type="ORF">CMV30_02950</name>
</gene>
<name>A0A290Q396_9BACT</name>
<feature type="transmembrane region" description="Helical" evidence="1">
    <location>
        <begin position="115"/>
        <end position="138"/>
    </location>
</feature>
<evidence type="ECO:0008006" key="4">
    <source>
        <dbReference type="Google" id="ProtNLM"/>
    </source>
</evidence>
<organism evidence="2 3">
    <name type="scientific">Nibricoccus aquaticus</name>
    <dbReference type="NCBI Taxonomy" id="2576891"/>
    <lineage>
        <taxon>Bacteria</taxon>
        <taxon>Pseudomonadati</taxon>
        <taxon>Verrucomicrobiota</taxon>
        <taxon>Opitutia</taxon>
        <taxon>Opitutales</taxon>
        <taxon>Opitutaceae</taxon>
        <taxon>Nibricoccus</taxon>
    </lineage>
</organism>
<dbReference type="Proteomes" id="UP000217265">
    <property type="component" value="Chromosome"/>
</dbReference>
<evidence type="ECO:0000256" key="1">
    <source>
        <dbReference type="SAM" id="Phobius"/>
    </source>
</evidence>
<keyword evidence="1" id="KW-1133">Transmembrane helix</keyword>
<evidence type="ECO:0000313" key="3">
    <source>
        <dbReference type="Proteomes" id="UP000217265"/>
    </source>
</evidence>
<proteinExistence type="predicted"/>
<dbReference type="EMBL" id="CP023344">
    <property type="protein sequence ID" value="ATC63004.1"/>
    <property type="molecule type" value="Genomic_DNA"/>
</dbReference>
<keyword evidence="1" id="KW-0812">Transmembrane</keyword>
<keyword evidence="3" id="KW-1185">Reference proteome</keyword>
<keyword evidence="1" id="KW-0472">Membrane</keyword>
<reference evidence="2 3" key="1">
    <citation type="submission" date="2017-09" db="EMBL/GenBank/DDBJ databases">
        <title>Complete genome sequence of Verrucomicrobial strain HZ-65, isolated from freshwater.</title>
        <authorList>
            <person name="Choi A."/>
        </authorList>
    </citation>
    <scope>NUCLEOTIDE SEQUENCE [LARGE SCALE GENOMIC DNA]</scope>
    <source>
        <strain evidence="2 3">HZ-65</strain>
    </source>
</reference>
<sequence>MIVRQKMKLAMFTLALLAVATSAFFAKMAWADYRRFRLLRARGVRAKGHIIGQAPRRIGEAPLPVVRFEDSSGATREFHSRFPRRTRGFIHPEEVDVIYHGDAAEIATASYARRWIGGTFAFAVACTVIGCLFALLSLR</sequence>
<dbReference type="KEGG" id="vbh:CMV30_02950"/>
<dbReference type="AlphaFoldDB" id="A0A290Q396"/>
<protein>
    <recommendedName>
        <fullName evidence="4">DUF3592 domain-containing protein</fullName>
    </recommendedName>
</protein>